<dbReference type="Proteomes" id="UP001242288">
    <property type="component" value="Unassembled WGS sequence"/>
</dbReference>
<dbReference type="RefSeq" id="WP_266258452.1">
    <property type="nucleotide sequence ID" value="NZ_JAMXWF010000011.1"/>
</dbReference>
<comment type="caution">
    <text evidence="3">The sequence shown here is derived from an EMBL/GenBank/DDBJ whole genome shotgun (WGS) entry which is preliminary data.</text>
</comment>
<dbReference type="InterPro" id="IPR046537">
    <property type="entry name" value="DUF6602"/>
</dbReference>
<dbReference type="Pfam" id="PF20247">
    <property type="entry name" value="DUF6602"/>
    <property type="match status" value="1"/>
</dbReference>
<evidence type="ECO:0000259" key="1">
    <source>
        <dbReference type="Pfam" id="PF20247"/>
    </source>
</evidence>
<name>A0AAP5BF15_9BURK</name>
<accession>A0AAP5BF15</accession>
<evidence type="ECO:0000313" key="4">
    <source>
        <dbReference type="Proteomes" id="UP001209412"/>
    </source>
</evidence>
<dbReference type="EMBL" id="JAMXWF010000011">
    <property type="protein sequence ID" value="MDQ6408724.1"/>
    <property type="molecule type" value="Genomic_DNA"/>
</dbReference>
<organism evidence="3 5">
    <name type="scientific">Paraburkholderia madseniana</name>
    <dbReference type="NCBI Taxonomy" id="2599607"/>
    <lineage>
        <taxon>Bacteria</taxon>
        <taxon>Pseudomonadati</taxon>
        <taxon>Pseudomonadota</taxon>
        <taxon>Betaproteobacteria</taxon>
        <taxon>Burkholderiales</taxon>
        <taxon>Burkholderiaceae</taxon>
        <taxon>Paraburkholderia</taxon>
    </lineage>
</organism>
<sequence>MPKPPVDVRKLLQATASTMWAAFQLSDASARPDHKGLPREADVRAFLRDRLPRKFGVARGHVIQADRASLEFDVIVYDALNCPTWAMDSSGDPRLLVPIEAVVGVIEVKSKLTTDKLRLACAKLAEFDEHLQAAEIQLPHRAFRAVFAYSLGGGDTFNDWRSPDIFLTRYAAEVACQPDALFVLDSHFSLLISSQSVGKAYALHWGVSVDEVWAGDNREPELEQERRDFYQDQPEYTLDYFVSPATNGLLLAFFTFVLEEAERYTPRAVSYADRFYTWGGPGLGGLVTWIEPGADLAKDLLK</sequence>
<reference evidence="3" key="1">
    <citation type="submission" date="2022-06" db="EMBL/GenBank/DDBJ databases">
        <title>PHB producers.</title>
        <authorList>
            <person name="Besaury L."/>
        </authorList>
    </citation>
    <scope>NUCLEOTIDE SEQUENCE</scope>
    <source>
        <strain evidence="3 4">SEWS6</strain>
    </source>
</reference>
<dbReference type="Proteomes" id="UP001209412">
    <property type="component" value="Unassembled WGS sequence"/>
</dbReference>
<gene>
    <name evidence="3" type="ORF">NIE36_16160</name>
    <name evidence="2" type="ORF">OSB80_16200</name>
</gene>
<evidence type="ECO:0000313" key="3">
    <source>
        <dbReference type="EMBL" id="MDQ6408724.1"/>
    </source>
</evidence>
<dbReference type="AlphaFoldDB" id="A0AAP5BF15"/>
<keyword evidence="4" id="KW-1185">Reference proteome</keyword>
<dbReference type="CDD" id="cd21173">
    <property type="entry name" value="NucC-like"/>
    <property type="match status" value="1"/>
</dbReference>
<evidence type="ECO:0000313" key="5">
    <source>
        <dbReference type="Proteomes" id="UP001242288"/>
    </source>
</evidence>
<proteinExistence type="predicted"/>
<protein>
    <recommendedName>
        <fullName evidence="1">DUF6602 domain-containing protein</fullName>
    </recommendedName>
</protein>
<feature type="domain" description="DUF6602" evidence="1">
    <location>
        <begin position="31"/>
        <end position="128"/>
    </location>
</feature>
<dbReference type="EMBL" id="JAPKHW010000011">
    <property type="protein sequence ID" value="MCX4146898.1"/>
    <property type="molecule type" value="Genomic_DNA"/>
</dbReference>
<evidence type="ECO:0000313" key="2">
    <source>
        <dbReference type="EMBL" id="MCX4146898.1"/>
    </source>
</evidence>